<gene>
    <name evidence="4" type="ORF">A2113_02450</name>
</gene>
<sequence>MLASIVSFVANSLTITALVGYIFALWAALLVWTWFDISARTDNILYRLGAVLIVATGAILGFAIYLLLRPAYTTEEAKIREVEGAILTSQSEFLSCSSCHQAVREDFAYCPNCSLKLYSKCSECDKQINVSWNACPFCGRERKIPLPAKPAVEPTKPAEVPVITEVPARIEVVGKGRVPSLTFFSTLAGLLKRRDVKKRTAKRAKAHGSTFGKTKKSPRAAKAKKA</sequence>
<comment type="caution">
    <text evidence="4">The sequence shown here is derived from an EMBL/GenBank/DDBJ whole genome shotgun (WGS) entry which is preliminary data.</text>
</comment>
<keyword evidence="2" id="KW-0472">Membrane</keyword>
<organism evidence="4 5">
    <name type="scientific">Candidatus Woykebacteria bacterium GWA1_44_8</name>
    <dbReference type="NCBI Taxonomy" id="1802591"/>
    <lineage>
        <taxon>Bacteria</taxon>
        <taxon>Candidatus Woykeibacteriota</taxon>
    </lineage>
</organism>
<accession>A0A1G1W315</accession>
<evidence type="ECO:0000259" key="3">
    <source>
        <dbReference type="Pfam" id="PF12773"/>
    </source>
</evidence>
<name>A0A1G1W315_9BACT</name>
<evidence type="ECO:0000313" key="5">
    <source>
        <dbReference type="Proteomes" id="UP000176299"/>
    </source>
</evidence>
<dbReference type="STRING" id="1802591.A2113_02450"/>
<dbReference type="AlphaFoldDB" id="A0A1G1W315"/>
<dbReference type="EMBL" id="MHCN01000009">
    <property type="protein sequence ID" value="OGY22052.1"/>
    <property type="molecule type" value="Genomic_DNA"/>
</dbReference>
<dbReference type="InterPro" id="IPR025874">
    <property type="entry name" value="DZR"/>
</dbReference>
<evidence type="ECO:0000256" key="1">
    <source>
        <dbReference type="SAM" id="MobiDB-lite"/>
    </source>
</evidence>
<evidence type="ECO:0000256" key="2">
    <source>
        <dbReference type="SAM" id="Phobius"/>
    </source>
</evidence>
<feature type="region of interest" description="Disordered" evidence="1">
    <location>
        <begin position="198"/>
        <end position="226"/>
    </location>
</feature>
<reference evidence="4 5" key="1">
    <citation type="journal article" date="2016" name="Nat. Commun.">
        <title>Thousands of microbial genomes shed light on interconnected biogeochemical processes in an aquifer system.</title>
        <authorList>
            <person name="Anantharaman K."/>
            <person name="Brown C.T."/>
            <person name="Hug L.A."/>
            <person name="Sharon I."/>
            <person name="Castelle C.J."/>
            <person name="Probst A.J."/>
            <person name="Thomas B.C."/>
            <person name="Singh A."/>
            <person name="Wilkins M.J."/>
            <person name="Karaoz U."/>
            <person name="Brodie E.L."/>
            <person name="Williams K.H."/>
            <person name="Hubbard S.S."/>
            <person name="Banfield J.F."/>
        </authorList>
    </citation>
    <scope>NUCLEOTIDE SEQUENCE [LARGE SCALE GENOMIC DNA]</scope>
</reference>
<proteinExistence type="predicted"/>
<dbReference type="Proteomes" id="UP000176299">
    <property type="component" value="Unassembled WGS sequence"/>
</dbReference>
<evidence type="ECO:0000313" key="4">
    <source>
        <dbReference type="EMBL" id="OGY22052.1"/>
    </source>
</evidence>
<feature type="transmembrane region" description="Helical" evidence="2">
    <location>
        <begin position="12"/>
        <end position="32"/>
    </location>
</feature>
<keyword evidence="2" id="KW-1133">Transmembrane helix</keyword>
<feature type="transmembrane region" description="Helical" evidence="2">
    <location>
        <begin position="44"/>
        <end position="68"/>
    </location>
</feature>
<feature type="domain" description="DZANK-type" evidence="3">
    <location>
        <begin position="96"/>
        <end position="139"/>
    </location>
</feature>
<feature type="compositionally biased region" description="Basic residues" evidence="1">
    <location>
        <begin position="213"/>
        <end position="226"/>
    </location>
</feature>
<protein>
    <recommendedName>
        <fullName evidence="3">DZANK-type domain-containing protein</fullName>
    </recommendedName>
</protein>
<dbReference type="Pfam" id="PF12773">
    <property type="entry name" value="DZR"/>
    <property type="match status" value="1"/>
</dbReference>
<keyword evidence="2" id="KW-0812">Transmembrane</keyword>